<dbReference type="Proteomes" id="UP001244295">
    <property type="component" value="Unassembled WGS sequence"/>
</dbReference>
<accession>A0AAW8DTU0</accession>
<evidence type="ECO:0000313" key="5">
    <source>
        <dbReference type="Proteomes" id="UP001244295"/>
    </source>
</evidence>
<dbReference type="InterPro" id="IPR002347">
    <property type="entry name" value="SDR_fam"/>
</dbReference>
<organism evidence="4 5">
    <name type="scientific">Variovorax boronicumulans</name>
    <dbReference type="NCBI Taxonomy" id="436515"/>
    <lineage>
        <taxon>Bacteria</taxon>
        <taxon>Pseudomonadati</taxon>
        <taxon>Pseudomonadota</taxon>
        <taxon>Betaproteobacteria</taxon>
        <taxon>Burkholderiales</taxon>
        <taxon>Comamonadaceae</taxon>
        <taxon>Variovorax</taxon>
    </lineage>
</organism>
<protein>
    <submittedName>
        <fullName evidence="4">NAD(P)-dependent dehydrogenase (Short-subunit alcohol dehydrogenase family)</fullName>
    </submittedName>
</protein>
<dbReference type="Pfam" id="PF13561">
    <property type="entry name" value="adh_short_C2"/>
    <property type="match status" value="1"/>
</dbReference>
<keyword evidence="3" id="KW-0472">Membrane</keyword>
<dbReference type="PANTHER" id="PTHR43008:SF4">
    <property type="entry name" value="CHAIN DEHYDROGENASE, PUTATIVE (AFU_ORTHOLOGUE AFUA_4G08710)-RELATED"/>
    <property type="match status" value="1"/>
</dbReference>
<dbReference type="SUPFAM" id="SSF51735">
    <property type="entry name" value="NAD(P)-binding Rossmann-fold domains"/>
    <property type="match status" value="1"/>
</dbReference>
<feature type="transmembrane region" description="Helical" evidence="3">
    <location>
        <begin position="156"/>
        <end position="178"/>
    </location>
</feature>
<dbReference type="FunFam" id="3.40.50.720:FF:000084">
    <property type="entry name" value="Short-chain dehydrogenase reductase"/>
    <property type="match status" value="1"/>
</dbReference>
<dbReference type="AlphaFoldDB" id="A0AAW8DTU0"/>
<keyword evidence="3" id="KW-1133">Transmembrane helix</keyword>
<dbReference type="Gene3D" id="3.40.50.720">
    <property type="entry name" value="NAD(P)-binding Rossmann-like Domain"/>
    <property type="match status" value="1"/>
</dbReference>
<sequence length="273" mass="28839">MKIEDLFSVKDQVAVVTGAASGLGLAFTEALSENGATVVMMDRDTAALEAESARLLSLGWRVEGVPLDVTDRPGMDRAFDGVMARHGKIDTVFANAGIDPGPGYVAPDRSHRPPENALENYEDARWDKVIDINLNGVFTTLKAAARHMKVHQRGQIVITTSIAAIAVEGGIGMAYMAAKAGAAHLMRCAALELARYNIRVNAIAPGMFVTNIGGGWMRDPQAQAAMGRHVPLGRVAHPDELKGLALFLASQASSYATGAQFVIDGAQSIGTAD</sequence>
<proteinExistence type="inferred from homology"/>
<dbReference type="RefSeq" id="WP_307636320.1">
    <property type="nucleotide sequence ID" value="NZ_JAUSRR010000003.1"/>
</dbReference>
<dbReference type="PRINTS" id="PR00081">
    <property type="entry name" value="GDHRDH"/>
</dbReference>
<dbReference type="EMBL" id="JAUSRR010000003">
    <property type="protein sequence ID" value="MDP9922722.1"/>
    <property type="molecule type" value="Genomic_DNA"/>
</dbReference>
<dbReference type="PRINTS" id="PR00080">
    <property type="entry name" value="SDRFAMILY"/>
</dbReference>
<evidence type="ECO:0000256" key="1">
    <source>
        <dbReference type="ARBA" id="ARBA00006484"/>
    </source>
</evidence>
<name>A0AAW8DTU0_9BURK</name>
<gene>
    <name evidence="4" type="ORF">J2W25_001743</name>
</gene>
<comment type="caution">
    <text evidence="4">The sequence shown here is derived from an EMBL/GenBank/DDBJ whole genome shotgun (WGS) entry which is preliminary data.</text>
</comment>
<comment type="similarity">
    <text evidence="1">Belongs to the short-chain dehydrogenases/reductases (SDR) family.</text>
</comment>
<keyword evidence="3" id="KW-0812">Transmembrane</keyword>
<evidence type="ECO:0000256" key="3">
    <source>
        <dbReference type="SAM" id="Phobius"/>
    </source>
</evidence>
<reference evidence="4" key="1">
    <citation type="submission" date="2023-07" db="EMBL/GenBank/DDBJ databases">
        <title>Sorghum-associated microbial communities from plants grown in Nebraska, USA.</title>
        <authorList>
            <person name="Schachtman D."/>
        </authorList>
    </citation>
    <scope>NUCLEOTIDE SEQUENCE</scope>
    <source>
        <strain evidence="4">DS2795</strain>
    </source>
</reference>
<keyword evidence="2" id="KW-0560">Oxidoreductase</keyword>
<evidence type="ECO:0000256" key="2">
    <source>
        <dbReference type="ARBA" id="ARBA00023002"/>
    </source>
</evidence>
<dbReference type="PANTHER" id="PTHR43008">
    <property type="entry name" value="BENZIL REDUCTASE"/>
    <property type="match status" value="1"/>
</dbReference>
<dbReference type="GO" id="GO:0050664">
    <property type="term" value="F:oxidoreductase activity, acting on NAD(P)H, oxygen as acceptor"/>
    <property type="evidence" value="ECO:0007669"/>
    <property type="project" value="TreeGrafter"/>
</dbReference>
<evidence type="ECO:0000313" key="4">
    <source>
        <dbReference type="EMBL" id="MDP9922722.1"/>
    </source>
</evidence>
<dbReference type="InterPro" id="IPR036291">
    <property type="entry name" value="NAD(P)-bd_dom_sf"/>
</dbReference>